<name>A0ABM0KAV2_APLCA</name>
<evidence type="ECO:0000259" key="3">
    <source>
        <dbReference type="PROSITE" id="PS50222"/>
    </source>
</evidence>
<evidence type="ECO:0000256" key="2">
    <source>
        <dbReference type="SAM" id="SignalP"/>
    </source>
</evidence>
<sequence length="760" mass="84322">MGRYNTLLVLLNFAVLWVSQATGVITSGCKAAMDTCSSTSLTSGRCQTTYNNHLLTLIRNDDNNDCMAGASDFLADAKLYYDTDGNSEVCQDEWTRVRTQYQGFTRAYVDYHWRQMTANYCMPFDDFAHASDVNLTTEFGSEAISSLVSFCLMGTNMVLNSDCMGLVTICKEKRPDVEACKNVTFVSTLYEKLQKYQRTNDANGDGLVTAQEVDAEIARYDTNNDGCISVPEWRYRWTSDYGFSTALADANYPRDVDNNRCINKVDFNNRQMPAALYPVLLIQSLVDLCERSPSSYLTNVDCAQVVDTCTNYFPQEPKCQIYLNQCGLSRYSSCVEDLQDSSCSTASDRSEVNMERLRVQNQMRDTCWGPSELKIGSRCLASIETCSETTLTRGFCKSTYGAFLLDLLRNDVDNNCMVDGTDYSADVTLNYDVNGDGRLCPNEWTERRTNYMGFTPTFTRSEWATIGGPNCTDVTAFDASPEIALRTAFANRAIGRLASFCAVGDNMRTNRDCFGLVTICKEKQPDIEACKTFNPNIRSLYENLMQVEKTNDADGDGNVTQSELAVELGIQDSDRNGCVSEAEWSQRYTQPQLYGFSPEFARAVYRTYNTNGGCLNAQSLNIPANGIPAANFPVMHIQALVNMCQGSPYLYVTNPDCAQVADTCISYFPEEPKCKVYLDNCGLQKYSKCVSDVARTSCSDDMDKAQADLEVARINNVLAEECTPAAVPAKKNPGDGASSVHVFHSLLAVANLLVFIAVFG</sequence>
<keyword evidence="1" id="KW-0106">Calcium</keyword>
<dbReference type="PROSITE" id="PS51257">
    <property type="entry name" value="PROKAR_LIPOPROTEIN"/>
    <property type="match status" value="1"/>
</dbReference>
<dbReference type="PROSITE" id="PS50222">
    <property type="entry name" value="EF_HAND_2"/>
    <property type="match status" value="1"/>
</dbReference>
<dbReference type="InterPro" id="IPR011992">
    <property type="entry name" value="EF-hand-dom_pair"/>
</dbReference>
<gene>
    <name evidence="5" type="primary">LOC101845214</name>
</gene>
<dbReference type="SUPFAM" id="SSF47473">
    <property type="entry name" value="EF-hand"/>
    <property type="match status" value="2"/>
</dbReference>
<dbReference type="Proteomes" id="UP000694888">
    <property type="component" value="Unplaced"/>
</dbReference>
<dbReference type="PROSITE" id="PS00018">
    <property type="entry name" value="EF_HAND_1"/>
    <property type="match status" value="3"/>
</dbReference>
<accession>A0ABM0KAV2</accession>
<evidence type="ECO:0000313" key="5">
    <source>
        <dbReference type="RefSeq" id="XP_005113136.2"/>
    </source>
</evidence>
<dbReference type="InterPro" id="IPR002048">
    <property type="entry name" value="EF_hand_dom"/>
</dbReference>
<keyword evidence="4" id="KW-1185">Reference proteome</keyword>
<organism evidence="4 5">
    <name type="scientific">Aplysia californica</name>
    <name type="common">California sea hare</name>
    <dbReference type="NCBI Taxonomy" id="6500"/>
    <lineage>
        <taxon>Eukaryota</taxon>
        <taxon>Metazoa</taxon>
        <taxon>Spiralia</taxon>
        <taxon>Lophotrochozoa</taxon>
        <taxon>Mollusca</taxon>
        <taxon>Gastropoda</taxon>
        <taxon>Heterobranchia</taxon>
        <taxon>Euthyneura</taxon>
        <taxon>Tectipleura</taxon>
        <taxon>Aplysiida</taxon>
        <taxon>Aplysioidea</taxon>
        <taxon>Aplysiidae</taxon>
        <taxon>Aplysia</taxon>
    </lineage>
</organism>
<feature type="signal peptide" evidence="2">
    <location>
        <begin position="1"/>
        <end position="21"/>
    </location>
</feature>
<evidence type="ECO:0000256" key="1">
    <source>
        <dbReference type="ARBA" id="ARBA00022837"/>
    </source>
</evidence>
<reference evidence="5" key="1">
    <citation type="submission" date="2025-08" db="UniProtKB">
        <authorList>
            <consortium name="RefSeq"/>
        </authorList>
    </citation>
    <scope>IDENTIFICATION</scope>
</reference>
<evidence type="ECO:0000313" key="4">
    <source>
        <dbReference type="Proteomes" id="UP000694888"/>
    </source>
</evidence>
<dbReference type="RefSeq" id="XP_005113136.2">
    <property type="nucleotide sequence ID" value="XM_005113079.3"/>
</dbReference>
<proteinExistence type="predicted"/>
<feature type="chain" id="PRO_5046374957" evidence="2">
    <location>
        <begin position="22"/>
        <end position="760"/>
    </location>
</feature>
<feature type="domain" description="EF-hand" evidence="3">
    <location>
        <begin position="208"/>
        <end position="243"/>
    </location>
</feature>
<dbReference type="InterPro" id="IPR018247">
    <property type="entry name" value="EF_Hand_1_Ca_BS"/>
</dbReference>
<keyword evidence="2" id="KW-0732">Signal</keyword>
<protein>
    <submittedName>
        <fullName evidence="5">Uncharacterized protein LOC101845214</fullName>
    </submittedName>
</protein>
<dbReference type="GeneID" id="101845214"/>